<dbReference type="InterPro" id="IPR002734">
    <property type="entry name" value="RibDG_C"/>
</dbReference>
<dbReference type="EC" id="1.1.1.193" evidence="14"/>
<reference evidence="19 20" key="1">
    <citation type="submission" date="2016-02" db="EMBL/GenBank/DDBJ databases">
        <title>Genome sequence of Clostridium tepidiprofundi DSM 19306.</title>
        <authorList>
            <person name="Poehlein A."/>
            <person name="Daniel R."/>
        </authorList>
    </citation>
    <scope>NUCLEOTIDE SEQUENCE [LARGE SCALE GENOMIC DNA]</scope>
    <source>
        <strain evidence="19 20">DSM 19306</strain>
    </source>
</reference>
<accession>A0A151B6D7</accession>
<comment type="similarity">
    <text evidence="5 14">In the C-terminal section; belongs to the HTP reductase family.</text>
</comment>
<evidence type="ECO:0000256" key="8">
    <source>
        <dbReference type="ARBA" id="ARBA00022833"/>
    </source>
</evidence>
<dbReference type="SUPFAM" id="SSF53597">
    <property type="entry name" value="Dihydrofolate reductase-like"/>
    <property type="match status" value="1"/>
</dbReference>
<dbReference type="CDD" id="cd01284">
    <property type="entry name" value="Riboflavin_deaminase-reductase"/>
    <property type="match status" value="1"/>
</dbReference>
<dbReference type="InterPro" id="IPR016193">
    <property type="entry name" value="Cytidine_deaminase-like"/>
</dbReference>
<dbReference type="Pfam" id="PF01872">
    <property type="entry name" value="RibD_C"/>
    <property type="match status" value="1"/>
</dbReference>
<dbReference type="InterPro" id="IPR011549">
    <property type="entry name" value="RibD_C"/>
</dbReference>
<evidence type="ECO:0000256" key="5">
    <source>
        <dbReference type="ARBA" id="ARBA00007417"/>
    </source>
</evidence>
<dbReference type="PIRSF" id="PIRSF006769">
    <property type="entry name" value="RibD"/>
    <property type="match status" value="1"/>
</dbReference>
<feature type="binding site" evidence="16">
    <location>
        <position position="169"/>
    </location>
    <ligand>
        <name>NADP(+)</name>
        <dbReference type="ChEBI" id="CHEBI:58349"/>
    </ligand>
</feature>
<evidence type="ECO:0000256" key="3">
    <source>
        <dbReference type="ARBA" id="ARBA00004910"/>
    </source>
</evidence>
<evidence type="ECO:0000256" key="9">
    <source>
        <dbReference type="ARBA" id="ARBA00022857"/>
    </source>
</evidence>
<dbReference type="InterPro" id="IPR050765">
    <property type="entry name" value="Riboflavin_Biosynth_HTPR"/>
</dbReference>
<dbReference type="GO" id="GO:0008835">
    <property type="term" value="F:diaminohydroxyphosphoribosylaminopyrimidine deaminase activity"/>
    <property type="evidence" value="ECO:0007669"/>
    <property type="project" value="UniProtKB-EC"/>
</dbReference>
<comment type="function">
    <text evidence="1 14">Converts 2,5-diamino-6-(ribosylamino)-4(3h)-pyrimidinone 5'-phosphate into 5-amino-6-(ribosylamino)-2,4(1h,3h)-pyrimidinedione 5'-phosphate.</text>
</comment>
<proteinExistence type="inferred from homology"/>
<feature type="domain" description="CMP/dCMP-type deaminase" evidence="18">
    <location>
        <begin position="2"/>
        <end position="114"/>
    </location>
</feature>
<dbReference type="GO" id="GO:0050661">
    <property type="term" value="F:NADP binding"/>
    <property type="evidence" value="ECO:0007669"/>
    <property type="project" value="InterPro"/>
</dbReference>
<dbReference type="SUPFAM" id="SSF53927">
    <property type="entry name" value="Cytidine deaminase-like"/>
    <property type="match status" value="1"/>
</dbReference>
<dbReference type="GO" id="GO:0009231">
    <property type="term" value="P:riboflavin biosynthetic process"/>
    <property type="evidence" value="ECO:0007669"/>
    <property type="project" value="UniProtKB-UniPathway"/>
</dbReference>
<dbReference type="PANTHER" id="PTHR38011:SF7">
    <property type="entry name" value="2,5-DIAMINO-6-RIBOSYLAMINO-4(3H)-PYRIMIDINONE 5'-PHOSPHATE REDUCTASE"/>
    <property type="match status" value="1"/>
</dbReference>
<feature type="binding site" evidence="17">
    <location>
        <position position="76"/>
    </location>
    <ligand>
        <name>Zn(2+)</name>
        <dbReference type="ChEBI" id="CHEBI:29105"/>
        <note>catalytic</note>
    </ligand>
</feature>
<feature type="binding site" evidence="16">
    <location>
        <position position="230"/>
    </location>
    <ligand>
        <name>NADP(+)</name>
        <dbReference type="ChEBI" id="CHEBI:58349"/>
    </ligand>
</feature>
<feature type="active site" description="Proton donor" evidence="15">
    <location>
        <position position="53"/>
    </location>
</feature>
<keyword evidence="7 14" id="KW-0378">Hydrolase</keyword>
<evidence type="ECO:0000256" key="15">
    <source>
        <dbReference type="PIRSR" id="PIRSR006769-1"/>
    </source>
</evidence>
<keyword evidence="10 14" id="KW-0560">Oxidoreductase</keyword>
<dbReference type="STRING" id="1121338.CLTEP_07160"/>
<feature type="binding site" evidence="16">
    <location>
        <position position="208"/>
    </location>
    <ligand>
        <name>substrate</name>
    </ligand>
</feature>
<dbReference type="GO" id="GO:0008703">
    <property type="term" value="F:5-amino-6-(5-phosphoribosylamino)uracil reductase activity"/>
    <property type="evidence" value="ECO:0007669"/>
    <property type="project" value="UniProtKB-EC"/>
</dbReference>
<sequence>MNTDIYYMKRAIELSKQGIGYTNPNPLVGAIIVKNGKVIGEGYHKAYGDWHAEINAFNNCSEKTHGATMYVTLEPCSHYGKTPPCAEEIIRKGISKVVVGMKDPNPLVSGKGINILKENGIEVICGILEDEIKKLNEIFIKYITTKTPFCILKTAMTLDGKIATYTGDSKWITNDKSRNYVHTLRHRVSSIMVGIETVIRDNPSLNVRLQNDIKINSFKASDPIRIIVDTRARIPLDSNVLHIESNAKTIIAVTEKADINKIKALQKLGAEIIIVPTKNGRVDLTILMKMLGKMKIDSVLLEGGGTLNWSALNEGIVDKVISFIAPKIIGGKDSKTPVEGAGKEFVKDAFCVTDINISNFDNDIMIECYLDTVNSINNNQYTSHI</sequence>
<dbReference type="RefSeq" id="WP_066822714.1">
    <property type="nucleotide sequence ID" value="NZ_LTBA01000004.1"/>
</dbReference>
<feature type="binding site" evidence="16">
    <location>
        <position position="171"/>
    </location>
    <ligand>
        <name>NADP(+)</name>
        <dbReference type="ChEBI" id="CHEBI:58349"/>
    </ligand>
</feature>
<dbReference type="Gene3D" id="3.40.430.10">
    <property type="entry name" value="Dihydrofolate Reductase, subunit A"/>
    <property type="match status" value="1"/>
</dbReference>
<keyword evidence="20" id="KW-1185">Reference proteome</keyword>
<dbReference type="PANTHER" id="PTHR38011">
    <property type="entry name" value="DIHYDROFOLATE REDUCTASE FAMILY PROTEIN (AFU_ORTHOLOGUE AFUA_8G06820)"/>
    <property type="match status" value="1"/>
</dbReference>
<evidence type="ECO:0000256" key="14">
    <source>
        <dbReference type="PIRNR" id="PIRNR006769"/>
    </source>
</evidence>
<keyword evidence="11" id="KW-0511">Multifunctional enzyme</keyword>
<dbReference type="EC" id="3.5.4.26" evidence="14"/>
<dbReference type="Pfam" id="PF00383">
    <property type="entry name" value="dCMP_cyt_deam_1"/>
    <property type="match status" value="1"/>
</dbReference>
<organism evidence="19 20">
    <name type="scientific">Clostridium tepidiprofundi DSM 19306</name>
    <dbReference type="NCBI Taxonomy" id="1121338"/>
    <lineage>
        <taxon>Bacteria</taxon>
        <taxon>Bacillati</taxon>
        <taxon>Bacillota</taxon>
        <taxon>Clostridia</taxon>
        <taxon>Eubacteriales</taxon>
        <taxon>Clostridiaceae</taxon>
        <taxon>Clostridium</taxon>
    </lineage>
</organism>
<feature type="binding site" evidence="16">
    <location>
        <position position="155"/>
    </location>
    <ligand>
        <name>NADP(+)</name>
        <dbReference type="ChEBI" id="CHEBI:58349"/>
    </ligand>
</feature>
<feature type="binding site" evidence="16">
    <location>
        <position position="205"/>
    </location>
    <ligand>
        <name>substrate</name>
    </ligand>
</feature>
<evidence type="ECO:0000256" key="10">
    <source>
        <dbReference type="ARBA" id="ARBA00023002"/>
    </source>
</evidence>
<feature type="binding site" evidence="16">
    <location>
        <begin position="304"/>
        <end position="310"/>
    </location>
    <ligand>
        <name>NADP(+)</name>
        <dbReference type="ChEBI" id="CHEBI:58349"/>
    </ligand>
</feature>
<evidence type="ECO:0000256" key="11">
    <source>
        <dbReference type="ARBA" id="ARBA00023268"/>
    </source>
</evidence>
<evidence type="ECO:0000259" key="18">
    <source>
        <dbReference type="PROSITE" id="PS51747"/>
    </source>
</evidence>
<dbReference type="InterPro" id="IPR004794">
    <property type="entry name" value="Eubact_RibD"/>
</dbReference>
<dbReference type="InterPro" id="IPR024072">
    <property type="entry name" value="DHFR-like_dom_sf"/>
</dbReference>
<comment type="pathway">
    <text evidence="3 14">Cofactor biosynthesis; riboflavin biosynthesis; 5-amino-6-(D-ribitylamino)uracil from GTP: step 3/4.</text>
</comment>
<evidence type="ECO:0000256" key="6">
    <source>
        <dbReference type="ARBA" id="ARBA00022723"/>
    </source>
</evidence>
<dbReference type="PATRIC" id="fig|1121338.3.peg.727"/>
<dbReference type="UniPathway" id="UPA00275">
    <property type="reaction ID" value="UER00401"/>
</dbReference>
<dbReference type="NCBIfam" id="TIGR00227">
    <property type="entry name" value="ribD_Cterm"/>
    <property type="match status" value="1"/>
</dbReference>
<protein>
    <recommendedName>
        <fullName evidence="14">Riboflavin biosynthesis protein RibD</fullName>
    </recommendedName>
    <domain>
        <recommendedName>
            <fullName evidence="14">Diaminohydroxyphosphoribosylaminopyrimidine deaminase</fullName>
            <shortName evidence="14">DRAP deaminase</shortName>
            <ecNumber evidence="14">3.5.4.26</ecNumber>
        </recommendedName>
        <alternativeName>
            <fullName evidence="14">Riboflavin-specific deaminase</fullName>
        </alternativeName>
    </domain>
    <domain>
        <recommendedName>
            <fullName evidence="14">5-amino-6-(5-phosphoribosylamino)uracil reductase</fullName>
            <ecNumber evidence="14">1.1.1.193</ecNumber>
        </recommendedName>
        <alternativeName>
            <fullName evidence="14">HTP reductase</fullName>
        </alternativeName>
    </domain>
</protein>
<evidence type="ECO:0000313" key="19">
    <source>
        <dbReference type="EMBL" id="KYH35312.1"/>
    </source>
</evidence>
<feature type="binding site" evidence="16">
    <location>
        <position position="197"/>
    </location>
    <ligand>
        <name>NADP(+)</name>
        <dbReference type="ChEBI" id="CHEBI:58349"/>
    </ligand>
</feature>
<dbReference type="GO" id="GO:0046872">
    <property type="term" value="F:metal ion binding"/>
    <property type="evidence" value="ECO:0007669"/>
    <property type="project" value="UniProtKB-KW"/>
</dbReference>
<name>A0A151B6D7_9CLOT</name>
<keyword evidence="9 14" id="KW-0521">NADP</keyword>
<dbReference type="NCBIfam" id="TIGR00326">
    <property type="entry name" value="eubact_ribD"/>
    <property type="match status" value="1"/>
</dbReference>
<feature type="binding site" evidence="17">
    <location>
        <position position="85"/>
    </location>
    <ligand>
        <name>Zn(2+)</name>
        <dbReference type="ChEBI" id="CHEBI:29105"/>
        <note>catalytic</note>
    </ligand>
</feature>
<dbReference type="Proteomes" id="UP000075531">
    <property type="component" value="Unassembled WGS sequence"/>
</dbReference>
<comment type="pathway">
    <text evidence="2 14">Cofactor biosynthesis; riboflavin biosynthesis; 5-amino-6-(D-ribitylamino)uracil from GTP: step 2/4.</text>
</comment>
<dbReference type="FunFam" id="3.40.140.10:FF:000025">
    <property type="entry name" value="Riboflavin biosynthesis protein RibD"/>
    <property type="match status" value="1"/>
</dbReference>
<evidence type="ECO:0000256" key="13">
    <source>
        <dbReference type="ARBA" id="ARBA00049886"/>
    </source>
</evidence>
<evidence type="ECO:0000256" key="4">
    <source>
        <dbReference type="ARBA" id="ARBA00005259"/>
    </source>
</evidence>
<evidence type="ECO:0000256" key="16">
    <source>
        <dbReference type="PIRSR" id="PIRSR006769-2"/>
    </source>
</evidence>
<evidence type="ECO:0000313" key="20">
    <source>
        <dbReference type="Proteomes" id="UP000075531"/>
    </source>
</evidence>
<comment type="similarity">
    <text evidence="4 14">In the N-terminal section; belongs to the cytidine and deoxycytidylate deaminase family.</text>
</comment>
<dbReference type="InterPro" id="IPR002125">
    <property type="entry name" value="CMP_dCMP_dom"/>
</dbReference>
<evidence type="ECO:0000256" key="7">
    <source>
        <dbReference type="ARBA" id="ARBA00022801"/>
    </source>
</evidence>
<dbReference type="PROSITE" id="PS51747">
    <property type="entry name" value="CYT_DCMP_DEAMINASES_2"/>
    <property type="match status" value="1"/>
</dbReference>
<feature type="binding site" evidence="17">
    <location>
        <position position="51"/>
    </location>
    <ligand>
        <name>Zn(2+)</name>
        <dbReference type="ChEBI" id="CHEBI:29105"/>
        <note>catalytic</note>
    </ligand>
</feature>
<evidence type="ECO:0000256" key="12">
    <source>
        <dbReference type="ARBA" id="ARBA00049861"/>
    </source>
</evidence>
<gene>
    <name evidence="19" type="primary">ribD</name>
    <name evidence="19" type="ORF">CLTEP_07160</name>
</gene>
<dbReference type="OrthoDB" id="9800865at2"/>
<feature type="binding site" evidence="16">
    <location>
        <position position="302"/>
    </location>
    <ligand>
        <name>substrate</name>
    </ligand>
</feature>
<dbReference type="EMBL" id="LTBA01000004">
    <property type="protein sequence ID" value="KYH35312.1"/>
    <property type="molecule type" value="Genomic_DNA"/>
</dbReference>
<feature type="binding site" evidence="16">
    <location>
        <position position="201"/>
    </location>
    <ligand>
        <name>NADP(+)</name>
        <dbReference type="ChEBI" id="CHEBI:58349"/>
    </ligand>
</feature>
<dbReference type="AlphaFoldDB" id="A0A151B6D7"/>
<dbReference type="Gene3D" id="3.40.140.10">
    <property type="entry name" value="Cytidine Deaminase, domain 2"/>
    <property type="match status" value="1"/>
</dbReference>
<evidence type="ECO:0000256" key="1">
    <source>
        <dbReference type="ARBA" id="ARBA00002151"/>
    </source>
</evidence>
<evidence type="ECO:0000256" key="2">
    <source>
        <dbReference type="ARBA" id="ARBA00004882"/>
    </source>
</evidence>
<comment type="caution">
    <text evidence="19">The sequence shown here is derived from an EMBL/GenBank/DDBJ whole genome shotgun (WGS) entry which is preliminary data.</text>
</comment>
<keyword evidence="8 14" id="KW-0862">Zinc</keyword>
<keyword evidence="14" id="KW-0686">Riboflavin biosynthesis</keyword>
<keyword evidence="6 14" id="KW-0479">Metal-binding</keyword>
<feature type="binding site" evidence="16">
    <location>
        <position position="185"/>
    </location>
    <ligand>
        <name>substrate</name>
    </ligand>
</feature>
<comment type="catalytic activity">
    <reaction evidence="12 14">
        <text>5-amino-6-(5-phospho-D-ribitylamino)uracil + NADP(+) = 5-amino-6-(5-phospho-D-ribosylamino)uracil + NADPH + H(+)</text>
        <dbReference type="Rhea" id="RHEA:17845"/>
        <dbReference type="ChEBI" id="CHEBI:15378"/>
        <dbReference type="ChEBI" id="CHEBI:57783"/>
        <dbReference type="ChEBI" id="CHEBI:58349"/>
        <dbReference type="ChEBI" id="CHEBI:58421"/>
        <dbReference type="ChEBI" id="CHEBI:58453"/>
        <dbReference type="EC" id="1.1.1.193"/>
    </reaction>
</comment>
<comment type="catalytic activity">
    <reaction evidence="13 14">
        <text>2,5-diamino-6-hydroxy-4-(5-phosphoribosylamino)-pyrimidine + H2O + H(+) = 5-amino-6-(5-phospho-D-ribosylamino)uracil + NH4(+)</text>
        <dbReference type="Rhea" id="RHEA:21868"/>
        <dbReference type="ChEBI" id="CHEBI:15377"/>
        <dbReference type="ChEBI" id="CHEBI:15378"/>
        <dbReference type="ChEBI" id="CHEBI:28938"/>
        <dbReference type="ChEBI" id="CHEBI:58453"/>
        <dbReference type="ChEBI" id="CHEBI:58614"/>
        <dbReference type="EC" id="3.5.4.26"/>
    </reaction>
</comment>
<comment type="cofactor">
    <cofactor evidence="14 17">
        <name>Zn(2+)</name>
        <dbReference type="ChEBI" id="CHEBI:29105"/>
    </cofactor>
    <text evidence="14 17">Binds 1 zinc ion.</text>
</comment>
<evidence type="ECO:0000256" key="17">
    <source>
        <dbReference type="PIRSR" id="PIRSR006769-3"/>
    </source>
</evidence>